<dbReference type="Proteomes" id="UP000225706">
    <property type="component" value="Unassembled WGS sequence"/>
</dbReference>
<evidence type="ECO:0000256" key="2">
    <source>
        <dbReference type="SAM" id="MobiDB-lite"/>
    </source>
</evidence>
<dbReference type="OrthoDB" id="415023at2759"/>
<dbReference type="EMBL" id="LSMT01001431">
    <property type="protein sequence ID" value="PFX12334.1"/>
    <property type="molecule type" value="Genomic_DNA"/>
</dbReference>
<proteinExistence type="predicted"/>
<feature type="region of interest" description="Disordered" evidence="2">
    <location>
        <begin position="282"/>
        <end position="324"/>
    </location>
</feature>
<name>A0A2B4R1U6_STYPI</name>
<evidence type="ECO:0000313" key="3">
    <source>
        <dbReference type="EMBL" id="PFX12334.1"/>
    </source>
</evidence>
<evidence type="ECO:0000313" key="4">
    <source>
        <dbReference type="Proteomes" id="UP000225706"/>
    </source>
</evidence>
<reference evidence="4" key="1">
    <citation type="journal article" date="2017" name="bioRxiv">
        <title>Comparative analysis of the genomes of Stylophora pistillata and Acropora digitifera provides evidence for extensive differences between species of corals.</title>
        <authorList>
            <person name="Voolstra C.R."/>
            <person name="Li Y."/>
            <person name="Liew Y.J."/>
            <person name="Baumgarten S."/>
            <person name="Zoccola D."/>
            <person name="Flot J.-F."/>
            <person name="Tambutte S."/>
            <person name="Allemand D."/>
            <person name="Aranda M."/>
        </authorList>
    </citation>
    <scope>NUCLEOTIDE SEQUENCE [LARGE SCALE GENOMIC DNA]</scope>
</reference>
<protein>
    <submittedName>
        <fullName evidence="3">Uncharacterized protein</fullName>
    </submittedName>
</protein>
<feature type="compositionally biased region" description="Basic and acidic residues" evidence="2">
    <location>
        <begin position="482"/>
        <end position="491"/>
    </location>
</feature>
<keyword evidence="1" id="KW-0175">Coiled coil</keyword>
<organism evidence="3 4">
    <name type="scientific">Stylophora pistillata</name>
    <name type="common">Smooth cauliflower coral</name>
    <dbReference type="NCBI Taxonomy" id="50429"/>
    <lineage>
        <taxon>Eukaryota</taxon>
        <taxon>Metazoa</taxon>
        <taxon>Cnidaria</taxon>
        <taxon>Anthozoa</taxon>
        <taxon>Hexacorallia</taxon>
        <taxon>Scleractinia</taxon>
        <taxon>Astrocoeniina</taxon>
        <taxon>Pocilloporidae</taxon>
        <taxon>Stylophora</taxon>
    </lineage>
</organism>
<evidence type="ECO:0000256" key="1">
    <source>
        <dbReference type="SAM" id="Coils"/>
    </source>
</evidence>
<accession>A0A2B4R1U6</accession>
<feature type="coiled-coil region" evidence="1">
    <location>
        <begin position="333"/>
        <end position="364"/>
    </location>
</feature>
<gene>
    <name evidence="3" type="ORF">AWC38_SpisGene23728</name>
</gene>
<comment type="caution">
    <text evidence="3">The sequence shown here is derived from an EMBL/GenBank/DDBJ whole genome shotgun (WGS) entry which is preliminary data.</text>
</comment>
<feature type="region of interest" description="Disordered" evidence="2">
    <location>
        <begin position="463"/>
        <end position="491"/>
    </location>
</feature>
<keyword evidence="4" id="KW-1185">Reference proteome</keyword>
<dbReference type="AlphaFoldDB" id="A0A2B4R1U6"/>
<sequence>MSRPSEPTLSPIQHTLKRDSERREDKCIFGTCGIWKRTSLHDGTFVGTGSLVKDLFYKLHVKVHLITSAKVISSKDLRGYFLHLKTSKGKDKEWMELVSIVSDEVVFKSSLAILPVDPNKLGFIRKRTSGLLNHRPFTIYTIDKEGLRNNELLCHVVEESENSFVIRPYQVMGIADEETYLVDHNSMPIESASLYANHRKGLGAPITTRVKGEAVVVGALTKKNNEAISFVLFSQIDRARPFTGTTGIIVFSKPPISDSATSFTCNLRYGLISVLTTLQQNKNDPEESQEGGVEQLPSGQPAEIGEGHTSCSEQGCAAGNEGSSCDSNGKYLVNRKVAMITKLEKDLQELNNELKAGYDSIQDQRVKRLKPSLDSDSNAKRTFVAKALDFTDPSTCTSLPPSPTVEPLVSLHCTPQSSSRSAILLPTLPVSPIVAKKSPHAPTHWRDKYIMSLQTSVGGTLIGQSAGMERPVDTSSSLWGGRQRDPETKNGCERRLAEALPSNIAIYPDVSAPNRQKPLQKCLI</sequence>